<accession>A0A6A6ET41</accession>
<dbReference type="InterPro" id="IPR000719">
    <property type="entry name" value="Prot_kinase_dom"/>
</dbReference>
<dbReference type="GO" id="GO:0004672">
    <property type="term" value="F:protein kinase activity"/>
    <property type="evidence" value="ECO:0007669"/>
    <property type="project" value="InterPro"/>
</dbReference>
<dbReference type="InterPro" id="IPR011009">
    <property type="entry name" value="Kinase-like_dom_sf"/>
</dbReference>
<dbReference type="InterPro" id="IPR029498">
    <property type="entry name" value="HeLo_dom"/>
</dbReference>
<feature type="domain" description="Protein kinase" evidence="1">
    <location>
        <begin position="169"/>
        <end position="535"/>
    </location>
</feature>
<dbReference type="AlphaFoldDB" id="A0A6A6ET41"/>
<dbReference type="PROSITE" id="PS50011">
    <property type="entry name" value="PROTEIN_KINASE_DOM"/>
    <property type="match status" value="1"/>
</dbReference>
<feature type="non-terminal residue" evidence="2">
    <location>
        <position position="535"/>
    </location>
</feature>
<name>A0A6A6ET41_9PEZI</name>
<protein>
    <recommendedName>
        <fullName evidence="1">Protein kinase domain-containing protein</fullName>
    </recommendedName>
</protein>
<dbReference type="PANTHER" id="PTHR37542:SF3">
    <property type="entry name" value="PRION-INHIBITION AND PROPAGATION HELO DOMAIN-CONTAINING PROTEIN"/>
    <property type="match status" value="1"/>
</dbReference>
<sequence>GLVVGVVPVAFKAAVEAWRTLDDAITFDDDTENLIIRLETLKAHLAIWAAKARLTNGKLVPALLPLEELLERTLRRIRDLVIEVEQQGKKYGIVTKVPGESDSKRATAAIIQMRRSLHSIITSSRSKTNLGNLVEGEASPQLKAERNETSVSRRVYWAIRDNKKFEEFIGMLERHVRGLQSFTIETDRKEIQQGGTRPALEIIRRLSQPEALSQLRHSILLQRTPSLGMRASEAEDWSLVGSSGENRSRIRFLKKVRIDPEVTYLFEKKEYDMNISDDLKDLLRESIRKLVSLLGGSGAQRKLHTLQAVGYVDDPDYHCWWIIFQFPQSPMDAFELRSSEPLSLHKLFSSPLKPALEARYRLAKRLVDTFARLYGSDWMHKGINSKNIIFPQVYSEASFSGFGSTQMALVQGFNYSRQLTQAQTIDRGKVLNDLESALYRHPSYQGEAASGYQIHYDIYSLGLVLLEIALWGPLMDFLAAKYRPGKEPPIALSPDMRRFHEAEAFELKRRVMIRVVHELAYRVGTKYKEIVQWCL</sequence>
<evidence type="ECO:0000313" key="2">
    <source>
        <dbReference type="EMBL" id="KAF2194152.1"/>
    </source>
</evidence>
<dbReference type="InterPro" id="IPR038305">
    <property type="entry name" value="HeLo_sf"/>
</dbReference>
<gene>
    <name evidence="2" type="ORF">K469DRAFT_455938</name>
</gene>
<organism evidence="2 3">
    <name type="scientific">Zopfia rhizophila CBS 207.26</name>
    <dbReference type="NCBI Taxonomy" id="1314779"/>
    <lineage>
        <taxon>Eukaryota</taxon>
        <taxon>Fungi</taxon>
        <taxon>Dikarya</taxon>
        <taxon>Ascomycota</taxon>
        <taxon>Pezizomycotina</taxon>
        <taxon>Dothideomycetes</taxon>
        <taxon>Dothideomycetes incertae sedis</taxon>
        <taxon>Zopfiaceae</taxon>
        <taxon>Zopfia</taxon>
    </lineage>
</organism>
<dbReference type="Gene3D" id="1.20.120.1020">
    <property type="entry name" value="Prion-inhibition and propagation, HeLo domain"/>
    <property type="match status" value="1"/>
</dbReference>
<dbReference type="OrthoDB" id="1911848at2759"/>
<dbReference type="GO" id="GO:0005524">
    <property type="term" value="F:ATP binding"/>
    <property type="evidence" value="ECO:0007669"/>
    <property type="project" value="InterPro"/>
</dbReference>
<feature type="non-terminal residue" evidence="2">
    <location>
        <position position="1"/>
    </location>
</feature>
<evidence type="ECO:0000259" key="1">
    <source>
        <dbReference type="PROSITE" id="PS50011"/>
    </source>
</evidence>
<dbReference type="Proteomes" id="UP000800200">
    <property type="component" value="Unassembled WGS sequence"/>
</dbReference>
<dbReference type="EMBL" id="ML994612">
    <property type="protein sequence ID" value="KAF2194152.1"/>
    <property type="molecule type" value="Genomic_DNA"/>
</dbReference>
<dbReference type="PANTHER" id="PTHR37542">
    <property type="entry name" value="HELO DOMAIN-CONTAINING PROTEIN-RELATED"/>
    <property type="match status" value="1"/>
</dbReference>
<dbReference type="SUPFAM" id="SSF56112">
    <property type="entry name" value="Protein kinase-like (PK-like)"/>
    <property type="match status" value="1"/>
</dbReference>
<dbReference type="Pfam" id="PF14479">
    <property type="entry name" value="HeLo"/>
    <property type="match status" value="1"/>
</dbReference>
<keyword evidence="3" id="KW-1185">Reference proteome</keyword>
<reference evidence="2" key="1">
    <citation type="journal article" date="2020" name="Stud. Mycol.">
        <title>101 Dothideomycetes genomes: a test case for predicting lifestyles and emergence of pathogens.</title>
        <authorList>
            <person name="Haridas S."/>
            <person name="Albert R."/>
            <person name="Binder M."/>
            <person name="Bloem J."/>
            <person name="Labutti K."/>
            <person name="Salamov A."/>
            <person name="Andreopoulos B."/>
            <person name="Baker S."/>
            <person name="Barry K."/>
            <person name="Bills G."/>
            <person name="Bluhm B."/>
            <person name="Cannon C."/>
            <person name="Castanera R."/>
            <person name="Culley D."/>
            <person name="Daum C."/>
            <person name="Ezra D."/>
            <person name="Gonzalez J."/>
            <person name="Henrissat B."/>
            <person name="Kuo A."/>
            <person name="Liang C."/>
            <person name="Lipzen A."/>
            <person name="Lutzoni F."/>
            <person name="Magnuson J."/>
            <person name="Mondo S."/>
            <person name="Nolan M."/>
            <person name="Ohm R."/>
            <person name="Pangilinan J."/>
            <person name="Park H.-J."/>
            <person name="Ramirez L."/>
            <person name="Alfaro M."/>
            <person name="Sun H."/>
            <person name="Tritt A."/>
            <person name="Yoshinaga Y."/>
            <person name="Zwiers L.-H."/>
            <person name="Turgeon B."/>
            <person name="Goodwin S."/>
            <person name="Spatafora J."/>
            <person name="Crous P."/>
            <person name="Grigoriev I."/>
        </authorList>
    </citation>
    <scope>NUCLEOTIDE SEQUENCE</scope>
    <source>
        <strain evidence="2">CBS 207.26</strain>
    </source>
</reference>
<evidence type="ECO:0000313" key="3">
    <source>
        <dbReference type="Proteomes" id="UP000800200"/>
    </source>
</evidence>
<dbReference type="Gene3D" id="1.10.510.10">
    <property type="entry name" value="Transferase(Phosphotransferase) domain 1"/>
    <property type="match status" value="1"/>
</dbReference>
<proteinExistence type="predicted"/>